<keyword evidence="2" id="KW-0804">Transcription</keyword>
<evidence type="ECO:0000259" key="3">
    <source>
        <dbReference type="PROSITE" id="PS51000"/>
    </source>
</evidence>
<gene>
    <name evidence="4" type="ORF">NQ032_04510</name>
</gene>
<dbReference type="InterPro" id="IPR051534">
    <property type="entry name" value="CBASS_pafABC_assoc_protein"/>
</dbReference>
<evidence type="ECO:0000313" key="4">
    <source>
        <dbReference type="EMBL" id="MCQ9302882.1"/>
    </source>
</evidence>
<dbReference type="AlphaFoldDB" id="A0AAW5LL37"/>
<reference evidence="4" key="1">
    <citation type="submission" date="2022-07" db="EMBL/GenBank/DDBJ databases">
        <title>Bacterial species isolated from the porcine tonsil microbiota.</title>
        <authorList>
            <person name="Oliveira I.M.F."/>
        </authorList>
    </citation>
    <scope>NUCLEOTIDE SEQUENCE</scope>
    <source>
        <strain evidence="4">8QC2O2</strain>
    </source>
</reference>
<evidence type="ECO:0000256" key="2">
    <source>
        <dbReference type="ARBA" id="ARBA00023163"/>
    </source>
</evidence>
<comment type="caution">
    <text evidence="4">The sequence shown here is derived from an EMBL/GenBank/DDBJ whole genome shotgun (WGS) entry which is preliminary data.</text>
</comment>
<accession>A0AAW5LL37</accession>
<dbReference type="Proteomes" id="UP001204068">
    <property type="component" value="Unassembled WGS sequence"/>
</dbReference>
<dbReference type="InterPro" id="IPR001034">
    <property type="entry name" value="DeoR_HTH"/>
</dbReference>
<evidence type="ECO:0000256" key="1">
    <source>
        <dbReference type="ARBA" id="ARBA00023015"/>
    </source>
</evidence>
<dbReference type="InterPro" id="IPR026881">
    <property type="entry name" value="WYL_dom"/>
</dbReference>
<dbReference type="InterPro" id="IPR013196">
    <property type="entry name" value="HTH_11"/>
</dbReference>
<feature type="domain" description="HTH deoR-type" evidence="3">
    <location>
        <begin position="3"/>
        <end position="58"/>
    </location>
</feature>
<keyword evidence="1" id="KW-0805">Transcription regulation</keyword>
<dbReference type="PROSITE" id="PS52050">
    <property type="entry name" value="WYL"/>
    <property type="match status" value="1"/>
</dbReference>
<dbReference type="PANTHER" id="PTHR34580">
    <property type="match status" value="1"/>
</dbReference>
<dbReference type="Pfam" id="PF13280">
    <property type="entry name" value="WYL"/>
    <property type="match status" value="1"/>
</dbReference>
<dbReference type="RefSeq" id="WP_218696710.1">
    <property type="nucleotide sequence ID" value="NZ_CP077960.1"/>
</dbReference>
<dbReference type="PANTHER" id="PTHR34580:SF9">
    <property type="entry name" value="SLL5097 PROTEIN"/>
    <property type="match status" value="1"/>
</dbReference>
<evidence type="ECO:0000313" key="5">
    <source>
        <dbReference type="Proteomes" id="UP001204068"/>
    </source>
</evidence>
<proteinExistence type="predicted"/>
<dbReference type="PROSITE" id="PS51000">
    <property type="entry name" value="HTH_DEOR_2"/>
    <property type="match status" value="1"/>
</dbReference>
<dbReference type="EMBL" id="JANILD010000001">
    <property type="protein sequence ID" value="MCQ9302882.1"/>
    <property type="molecule type" value="Genomic_DNA"/>
</dbReference>
<organism evidence="4 5">
    <name type="scientific">Mammaliicoccus sciuri</name>
    <name type="common">Staphylococcus sciuri</name>
    <dbReference type="NCBI Taxonomy" id="1296"/>
    <lineage>
        <taxon>Bacteria</taxon>
        <taxon>Bacillati</taxon>
        <taxon>Bacillota</taxon>
        <taxon>Bacilli</taxon>
        <taxon>Bacillales</taxon>
        <taxon>Staphylococcaceae</taxon>
        <taxon>Mammaliicoccus</taxon>
    </lineage>
</organism>
<dbReference type="GO" id="GO:0003700">
    <property type="term" value="F:DNA-binding transcription factor activity"/>
    <property type="evidence" value="ECO:0007669"/>
    <property type="project" value="InterPro"/>
</dbReference>
<dbReference type="Pfam" id="PF08279">
    <property type="entry name" value="HTH_11"/>
    <property type="match status" value="1"/>
</dbReference>
<sequence length="312" mass="37407">MKKSERLNQELIFLSNKNSFNLADIIAEFNISKRTALRDIEELEQMGLSIYVENGRYGGYKIINQNLITPIYFNNDEILAIFFSLKSLDLLTSTPFQKNYKQIREKLFATLPSYSQKNISKTLDYIRYYTPYPISEFNYLSDILYAIMHEKIVYITYFDFKGRELKMQIYELLYRNGIWFLEGYDFFSNDWGIYRCDLITKLIIKDESNEFVSNEELNKFKKQYDEYYRDIPFKCQLNSDGVESFKKNHYPGMQLEYIDNTPYIIGKYNERELNYLVKYLITLGENVIILDTKQLKEKYIQTLTSILENYKE</sequence>
<protein>
    <submittedName>
        <fullName evidence="4">WYL domain-containing protein</fullName>
    </submittedName>
</protein>
<name>A0AAW5LL37_MAMSC</name>